<keyword evidence="3" id="KW-1185">Reference proteome</keyword>
<protein>
    <submittedName>
        <fullName evidence="2">DUF4177 domain-containing protein</fullName>
    </submittedName>
</protein>
<dbReference type="EMBL" id="JANFYS010000041">
    <property type="protein sequence ID" value="MCQ4771668.1"/>
    <property type="molecule type" value="Genomic_DNA"/>
</dbReference>
<dbReference type="RefSeq" id="WP_238074892.1">
    <property type="nucleotide sequence ID" value="NZ_JAKNJB010000037.1"/>
</dbReference>
<reference evidence="2" key="2">
    <citation type="submission" date="2022-06" db="EMBL/GenBank/DDBJ databases">
        <title>Isolation of gut microbiota from human fecal samples.</title>
        <authorList>
            <person name="Pamer E.G."/>
            <person name="Barat B."/>
            <person name="Waligurski E."/>
            <person name="Medina S."/>
            <person name="Paddock L."/>
            <person name="Mostad J."/>
        </authorList>
    </citation>
    <scope>NUCLEOTIDE SEQUENCE</scope>
    <source>
        <strain evidence="2">DFI.9.91</strain>
    </source>
</reference>
<reference evidence="1 3" key="1">
    <citation type="submission" date="2022-01" db="EMBL/GenBank/DDBJ databases">
        <title>Collection of gut derived symbiotic bacterial strains cultured from healthy donors.</title>
        <authorList>
            <person name="Lin H."/>
            <person name="Kohout C."/>
            <person name="Waligurski E."/>
            <person name="Pamer E.G."/>
        </authorList>
    </citation>
    <scope>NUCLEOTIDE SEQUENCE [LARGE SCALE GENOMIC DNA]</scope>
    <source>
        <strain evidence="1 3">DFI.3.7</strain>
    </source>
</reference>
<dbReference type="EMBL" id="JAKNJB010000037">
    <property type="protein sequence ID" value="MCG4528548.1"/>
    <property type="molecule type" value="Genomic_DNA"/>
</dbReference>
<evidence type="ECO:0000313" key="4">
    <source>
        <dbReference type="Proteomes" id="UP001204562"/>
    </source>
</evidence>
<organism evidence="2 4">
    <name type="scientific">Intestinimonas massiliensis</name>
    <name type="common">ex Afouda et al. 2020</name>
    <dbReference type="NCBI Taxonomy" id="1673721"/>
    <lineage>
        <taxon>Bacteria</taxon>
        <taxon>Bacillati</taxon>
        <taxon>Bacillota</taxon>
        <taxon>Clostridia</taxon>
        <taxon>Eubacteriales</taxon>
        <taxon>Intestinimonas</taxon>
    </lineage>
</organism>
<dbReference type="InterPro" id="IPR025234">
    <property type="entry name" value="YjzH-like"/>
</dbReference>
<gene>
    <name evidence="1" type="ORF">L0P79_15980</name>
    <name evidence="2" type="ORF">NE579_14575</name>
</gene>
<sequence length="67" mass="7690">MYEYKYVNLLSDGVAAAKFQEHRAIIDQHATQGWRYAGCIPTHISGSGVLCNLDLIFEREKEEFCHD</sequence>
<name>A0AAW5JQK7_9FIRM</name>
<evidence type="ECO:0000313" key="3">
    <source>
        <dbReference type="Proteomes" id="UP001200313"/>
    </source>
</evidence>
<evidence type="ECO:0000313" key="2">
    <source>
        <dbReference type="EMBL" id="MCQ4771668.1"/>
    </source>
</evidence>
<evidence type="ECO:0000313" key="1">
    <source>
        <dbReference type="EMBL" id="MCG4528548.1"/>
    </source>
</evidence>
<dbReference type="Proteomes" id="UP001200313">
    <property type="component" value="Unassembled WGS sequence"/>
</dbReference>
<dbReference type="Pfam" id="PF13783">
    <property type="entry name" value="DUF4177"/>
    <property type="match status" value="1"/>
</dbReference>
<dbReference type="AlphaFoldDB" id="A0AAW5JQK7"/>
<comment type="caution">
    <text evidence="2">The sequence shown here is derived from an EMBL/GenBank/DDBJ whole genome shotgun (WGS) entry which is preliminary data.</text>
</comment>
<proteinExistence type="predicted"/>
<dbReference type="Proteomes" id="UP001204562">
    <property type="component" value="Unassembled WGS sequence"/>
</dbReference>
<accession>A0AAW5JQK7</accession>